<gene>
    <name evidence="2" type="ORF">SAMN04488567_2190</name>
</gene>
<accession>A0A1G7EJE6</accession>
<proteinExistence type="predicted"/>
<keyword evidence="1" id="KW-0812">Transmembrane</keyword>
<dbReference type="EMBL" id="FNAT01000003">
    <property type="protein sequence ID" value="SDE63758.1"/>
    <property type="molecule type" value="Genomic_DNA"/>
</dbReference>
<dbReference type="RefSeq" id="WP_090111874.1">
    <property type="nucleotide sequence ID" value="NZ_FNAT01000003.1"/>
</dbReference>
<organism evidence="2 3">
    <name type="scientific">Limimaricola pyoseonensis</name>
    <dbReference type="NCBI Taxonomy" id="521013"/>
    <lineage>
        <taxon>Bacteria</taxon>
        <taxon>Pseudomonadati</taxon>
        <taxon>Pseudomonadota</taxon>
        <taxon>Alphaproteobacteria</taxon>
        <taxon>Rhodobacterales</taxon>
        <taxon>Paracoccaceae</taxon>
        <taxon>Limimaricola</taxon>
    </lineage>
</organism>
<feature type="transmembrane region" description="Helical" evidence="1">
    <location>
        <begin position="110"/>
        <end position="130"/>
    </location>
</feature>
<name>A0A1G7EJE6_9RHOB</name>
<dbReference type="Pfam" id="PF08570">
    <property type="entry name" value="DUF1761"/>
    <property type="match status" value="1"/>
</dbReference>
<evidence type="ECO:0008006" key="4">
    <source>
        <dbReference type="Google" id="ProtNLM"/>
    </source>
</evidence>
<keyword evidence="1" id="KW-1133">Transmembrane helix</keyword>
<evidence type="ECO:0000313" key="2">
    <source>
        <dbReference type="EMBL" id="SDE63758.1"/>
    </source>
</evidence>
<dbReference type="STRING" id="521013.SAMN04488567_2190"/>
<keyword evidence="3" id="KW-1185">Reference proteome</keyword>
<evidence type="ECO:0000256" key="1">
    <source>
        <dbReference type="SAM" id="Phobius"/>
    </source>
</evidence>
<protein>
    <recommendedName>
        <fullName evidence="4">DUF1761 domain-containing protein</fullName>
    </recommendedName>
</protein>
<feature type="transmembrane region" description="Helical" evidence="1">
    <location>
        <begin position="49"/>
        <end position="69"/>
    </location>
</feature>
<evidence type="ECO:0000313" key="3">
    <source>
        <dbReference type="Proteomes" id="UP000198922"/>
    </source>
</evidence>
<dbReference type="InterPro" id="IPR013879">
    <property type="entry name" value="DUF1761"/>
</dbReference>
<reference evidence="3" key="1">
    <citation type="submission" date="2016-10" db="EMBL/GenBank/DDBJ databases">
        <authorList>
            <person name="Varghese N."/>
            <person name="Submissions S."/>
        </authorList>
    </citation>
    <scope>NUCLEOTIDE SEQUENCE [LARGE SCALE GENOMIC DNA]</scope>
    <source>
        <strain evidence="3">DSM 21424</strain>
    </source>
</reference>
<dbReference type="OrthoDB" id="344736at2"/>
<dbReference type="AlphaFoldDB" id="A0A1G7EJE6"/>
<dbReference type="Proteomes" id="UP000198922">
    <property type="component" value="Unassembled WGS sequence"/>
</dbReference>
<keyword evidence="1" id="KW-0472">Membrane</keyword>
<feature type="transmembrane region" description="Helical" evidence="1">
    <location>
        <begin position="81"/>
        <end position="98"/>
    </location>
</feature>
<sequence length="131" mass="13317">MALLSILLAALASFALGSVWYMSLAKPWMAASGVKVGADGKPENSSSPVPYLVSFVAMLIIAATMRYGFGLAGITTPVGGLFGGLAVGALFIAPWITLNTGYSGRPWRLAGIDGGYAALGCAAMGLVLGLF</sequence>